<keyword evidence="8" id="KW-0963">Cytoplasm</keyword>
<feature type="site" description="Could be important to modulate the pK values of the two catalytic cysteine residues" evidence="8">
    <location>
        <position position="211"/>
    </location>
</feature>
<evidence type="ECO:0000256" key="9">
    <source>
        <dbReference type="PROSITE-ProRule" id="PRU10125"/>
    </source>
</evidence>
<dbReference type="OrthoDB" id="9805408at2"/>
<dbReference type="HAMAP" id="MF_00197">
    <property type="entry name" value="DAP_epimerase"/>
    <property type="match status" value="1"/>
</dbReference>
<dbReference type="InterPro" id="IPR018510">
    <property type="entry name" value="DAP_epimerase_AS"/>
</dbReference>
<proteinExistence type="inferred from homology"/>
<evidence type="ECO:0000256" key="7">
    <source>
        <dbReference type="ARBA" id="ARBA00051712"/>
    </source>
</evidence>
<dbReference type="NCBIfam" id="TIGR00652">
    <property type="entry name" value="DapF"/>
    <property type="match status" value="1"/>
</dbReference>
<dbReference type="GO" id="GO:0008837">
    <property type="term" value="F:diaminopimelate epimerase activity"/>
    <property type="evidence" value="ECO:0007669"/>
    <property type="project" value="UniProtKB-UniRule"/>
</dbReference>
<feature type="active site" description="Proton donor" evidence="8">
    <location>
        <position position="71"/>
    </location>
</feature>
<evidence type="ECO:0000256" key="1">
    <source>
        <dbReference type="ARBA" id="ARBA00005196"/>
    </source>
</evidence>
<comment type="function">
    <text evidence="8">Catalyzes the stereoinversion of LL-2,6-diaminopimelate (L,L-DAP) to meso-diaminopimelate (meso-DAP), a precursor of L-lysine and an essential component of the bacterial peptidoglycan.</text>
</comment>
<feature type="binding site" evidence="8">
    <location>
        <begin position="211"/>
        <end position="212"/>
    </location>
    <ligand>
        <name>substrate</name>
    </ligand>
</feature>
<organism evidence="10 11">
    <name type="scientific">Anaerotignum lactatifermentans DSM 14214</name>
    <dbReference type="NCBI Taxonomy" id="1121323"/>
    <lineage>
        <taxon>Bacteria</taxon>
        <taxon>Bacillati</taxon>
        <taxon>Bacillota</taxon>
        <taxon>Clostridia</taxon>
        <taxon>Lachnospirales</taxon>
        <taxon>Anaerotignaceae</taxon>
        <taxon>Anaerotignum</taxon>
    </lineage>
</organism>
<keyword evidence="4 8" id="KW-0028">Amino-acid biosynthesis</keyword>
<sequence>MRFTKMEGCGNDYIYINGFEEEVKYPDMLAVAMSERHFGVGADGLVLILPSEVADFRMRMFNMDGSEGEMCGNAVRCIGKYVYERGMTQKNVITLETLGGIKTLQLHIQNDIVIAVTADMGEPILEAAQIPVISDKTPVIGEKLQILDKTFDVTCVSMGNPHGVIFVDDTEHFEVEKYGKVAEVHPMFPKKANIEFAHVIDRTHMSMRVWERGSGETMACGTGASATLVAAVLNGLCDRKVRIQLLGGTLEIEWRESDNHVYMTGPARFSFDGVWLR</sequence>
<feature type="binding site" evidence="8">
    <location>
        <position position="193"/>
    </location>
    <ligand>
        <name>substrate</name>
    </ligand>
</feature>
<evidence type="ECO:0000256" key="4">
    <source>
        <dbReference type="ARBA" id="ARBA00022605"/>
    </source>
</evidence>
<comment type="caution">
    <text evidence="8">Lacks conserved residue(s) required for the propagation of feature annotation.</text>
</comment>
<dbReference type="PANTHER" id="PTHR31689">
    <property type="entry name" value="DIAMINOPIMELATE EPIMERASE, CHLOROPLASTIC"/>
    <property type="match status" value="1"/>
</dbReference>
<dbReference type="Proteomes" id="UP000183975">
    <property type="component" value="Unassembled WGS sequence"/>
</dbReference>
<dbReference type="PROSITE" id="PS01326">
    <property type="entry name" value="DAP_EPIMERASE"/>
    <property type="match status" value="1"/>
</dbReference>
<feature type="active site" evidence="9">
    <location>
        <position position="71"/>
    </location>
</feature>
<evidence type="ECO:0000313" key="11">
    <source>
        <dbReference type="Proteomes" id="UP000183975"/>
    </source>
</evidence>
<dbReference type="InterPro" id="IPR001653">
    <property type="entry name" value="DAP_epimerase_DapF"/>
</dbReference>
<feature type="binding site" evidence="8">
    <location>
        <position position="62"/>
    </location>
    <ligand>
        <name>substrate</name>
    </ligand>
</feature>
<comment type="similarity">
    <text evidence="2 8">Belongs to the diaminopimelate epimerase family.</text>
</comment>
<dbReference type="EMBL" id="FRAH01000020">
    <property type="protein sequence ID" value="SHK23985.1"/>
    <property type="molecule type" value="Genomic_DNA"/>
</dbReference>
<keyword evidence="11" id="KW-1185">Reference proteome</keyword>
<comment type="catalytic activity">
    <reaction evidence="7 8">
        <text>(2S,6S)-2,6-diaminopimelate = meso-2,6-diaminopimelate</text>
        <dbReference type="Rhea" id="RHEA:15393"/>
        <dbReference type="ChEBI" id="CHEBI:57609"/>
        <dbReference type="ChEBI" id="CHEBI:57791"/>
        <dbReference type="EC" id="5.1.1.7"/>
    </reaction>
</comment>
<dbReference type="GO" id="GO:0009089">
    <property type="term" value="P:lysine biosynthetic process via diaminopimelate"/>
    <property type="evidence" value="ECO:0007669"/>
    <property type="project" value="UniProtKB-UniRule"/>
</dbReference>
<feature type="site" description="Could be important to modulate the pK values of the two catalytic cysteine residues" evidence="8">
    <location>
        <position position="162"/>
    </location>
</feature>
<evidence type="ECO:0000256" key="8">
    <source>
        <dbReference type="HAMAP-Rule" id="MF_00197"/>
    </source>
</evidence>
<gene>
    <name evidence="8" type="primary">dapF</name>
    <name evidence="10" type="ORF">SAMN02745138_01411</name>
</gene>
<evidence type="ECO:0000256" key="2">
    <source>
        <dbReference type="ARBA" id="ARBA00010219"/>
    </source>
</evidence>
<dbReference type="RefSeq" id="WP_072850448.1">
    <property type="nucleotide sequence ID" value="NZ_FRAH01000020.1"/>
</dbReference>
<comment type="subunit">
    <text evidence="8">Homodimer.</text>
</comment>
<protein>
    <recommendedName>
        <fullName evidence="3 8">Diaminopimelate epimerase</fullName>
        <shortName evidence="8">DAP epimerase</shortName>
        <ecNumber evidence="3 8">5.1.1.7</ecNumber>
    </recommendedName>
    <alternativeName>
        <fullName evidence="8">PLP-independent amino acid racemase</fullName>
    </alternativeName>
</protein>
<keyword evidence="5 8" id="KW-0457">Lysine biosynthesis</keyword>
<reference evidence="10 11" key="1">
    <citation type="submission" date="2016-11" db="EMBL/GenBank/DDBJ databases">
        <authorList>
            <person name="Jaros S."/>
            <person name="Januszkiewicz K."/>
            <person name="Wedrychowicz H."/>
        </authorList>
    </citation>
    <scope>NUCLEOTIDE SEQUENCE [LARGE SCALE GENOMIC DNA]</scope>
    <source>
        <strain evidence="10 11">DSM 14214</strain>
    </source>
</reference>
<feature type="active site" description="Proton acceptor" evidence="8">
    <location>
        <position position="220"/>
    </location>
</feature>
<name>A0A1M6QUY9_9FIRM</name>
<dbReference type="Gene3D" id="3.10.310.10">
    <property type="entry name" value="Diaminopimelate Epimerase, Chain A, domain 1"/>
    <property type="match status" value="2"/>
</dbReference>
<feature type="binding site" evidence="8">
    <location>
        <position position="11"/>
    </location>
    <ligand>
        <name>substrate</name>
    </ligand>
</feature>
<accession>A0A1M6QUY9</accession>
<keyword evidence="6 8" id="KW-0413">Isomerase</keyword>
<evidence type="ECO:0000313" key="10">
    <source>
        <dbReference type="EMBL" id="SHK23985.1"/>
    </source>
</evidence>
<dbReference type="SUPFAM" id="SSF54506">
    <property type="entry name" value="Diaminopimelate epimerase-like"/>
    <property type="match status" value="2"/>
</dbReference>
<evidence type="ECO:0000256" key="3">
    <source>
        <dbReference type="ARBA" id="ARBA00013080"/>
    </source>
</evidence>
<evidence type="ECO:0000256" key="5">
    <source>
        <dbReference type="ARBA" id="ARBA00023154"/>
    </source>
</evidence>
<dbReference type="Pfam" id="PF01678">
    <property type="entry name" value="DAP_epimerase"/>
    <property type="match status" value="2"/>
</dbReference>
<feature type="binding site" evidence="8">
    <location>
        <position position="160"/>
    </location>
    <ligand>
        <name>substrate</name>
    </ligand>
</feature>
<evidence type="ECO:0000256" key="6">
    <source>
        <dbReference type="ARBA" id="ARBA00023235"/>
    </source>
</evidence>
<dbReference type="AlphaFoldDB" id="A0A1M6QUY9"/>
<dbReference type="GO" id="GO:0005829">
    <property type="term" value="C:cytosol"/>
    <property type="evidence" value="ECO:0007669"/>
    <property type="project" value="TreeGrafter"/>
</dbReference>
<dbReference type="EC" id="5.1.1.7" evidence="3 8"/>
<comment type="pathway">
    <text evidence="1 8">Amino-acid biosynthesis; L-lysine biosynthesis via DAP pathway; DL-2,6-diaminopimelate from LL-2,6-diaminopimelate: step 1/1.</text>
</comment>
<comment type="subcellular location">
    <subcellularLocation>
        <location evidence="8">Cytoplasm</location>
    </subcellularLocation>
</comment>
<feature type="binding site" evidence="8">
    <location>
        <begin position="72"/>
        <end position="73"/>
    </location>
    <ligand>
        <name>substrate</name>
    </ligand>
</feature>
<feature type="binding site" evidence="8">
    <location>
        <begin position="221"/>
        <end position="222"/>
    </location>
    <ligand>
        <name>substrate</name>
    </ligand>
</feature>
<dbReference type="PANTHER" id="PTHR31689:SF0">
    <property type="entry name" value="DIAMINOPIMELATE EPIMERASE"/>
    <property type="match status" value="1"/>
</dbReference>
<dbReference type="UniPathway" id="UPA00034">
    <property type="reaction ID" value="UER00025"/>
</dbReference>